<comment type="caution">
    <text evidence="1">The sequence shown here is derived from an EMBL/GenBank/DDBJ whole genome shotgun (WGS) entry which is preliminary data.</text>
</comment>
<evidence type="ECO:0008006" key="3">
    <source>
        <dbReference type="Google" id="ProtNLM"/>
    </source>
</evidence>
<evidence type="ECO:0000313" key="1">
    <source>
        <dbReference type="EMBL" id="GHF03273.1"/>
    </source>
</evidence>
<proteinExistence type="predicted"/>
<dbReference type="Proteomes" id="UP000609802">
    <property type="component" value="Unassembled WGS sequence"/>
</dbReference>
<keyword evidence="2" id="KW-1185">Reference proteome</keyword>
<dbReference type="EMBL" id="BNCH01000006">
    <property type="protein sequence ID" value="GHF03273.1"/>
    <property type="molecule type" value="Genomic_DNA"/>
</dbReference>
<name>A0ABQ3J7S8_9RHOB</name>
<protein>
    <recommendedName>
        <fullName evidence="3">LamG domain-containing protein</fullName>
    </recommendedName>
</protein>
<dbReference type="RefSeq" id="WP_191286943.1">
    <property type="nucleotide sequence ID" value="NZ_BNCH01000006.1"/>
</dbReference>
<sequence length="257" mass="27148">MGQGDAYFVDVEVPEAVLLDTTPAPPRSRSPVQCGAVWYRGGHTTSVITEWTPEEGLGVVAYPVKPNATGAKRHPEGSIAFTAATNTGLVAEGALSETRQFTCAVRFDSPKGEARTLVTINPSDADNYLFLNEKEGELTWQDQKGSVAVAIPSPPTPAWVVVGYEAGRLSIAAASEDRPLGAPVASTGNNPRLDTDLSGSSDLFIGCRSHRKGILKTLGTSRIMDVLLWSDSFVLTPGAAAELNAVCRHAETEGAPE</sequence>
<organism evidence="1 2">
    <name type="scientific">Aliiroseovarius zhejiangensis</name>
    <dbReference type="NCBI Taxonomy" id="1632025"/>
    <lineage>
        <taxon>Bacteria</taxon>
        <taxon>Pseudomonadati</taxon>
        <taxon>Pseudomonadota</taxon>
        <taxon>Alphaproteobacteria</taxon>
        <taxon>Rhodobacterales</taxon>
        <taxon>Paracoccaceae</taxon>
        <taxon>Aliiroseovarius</taxon>
    </lineage>
</organism>
<gene>
    <name evidence="1" type="ORF">GCM10016455_25650</name>
</gene>
<accession>A0ABQ3J7S8</accession>
<reference evidence="2" key="1">
    <citation type="journal article" date="2019" name="Int. J. Syst. Evol. Microbiol.">
        <title>The Global Catalogue of Microorganisms (GCM) 10K type strain sequencing project: providing services to taxonomists for standard genome sequencing and annotation.</title>
        <authorList>
            <consortium name="The Broad Institute Genomics Platform"/>
            <consortium name="The Broad Institute Genome Sequencing Center for Infectious Disease"/>
            <person name="Wu L."/>
            <person name="Ma J."/>
        </authorList>
    </citation>
    <scope>NUCLEOTIDE SEQUENCE [LARGE SCALE GENOMIC DNA]</scope>
    <source>
        <strain evidence="2">KCTC 42443</strain>
    </source>
</reference>
<evidence type="ECO:0000313" key="2">
    <source>
        <dbReference type="Proteomes" id="UP000609802"/>
    </source>
</evidence>